<gene>
    <name evidence="1" type="ORF">M3202_14930</name>
</gene>
<reference evidence="1" key="1">
    <citation type="submission" date="2022-05" db="EMBL/GenBank/DDBJ databases">
        <title>Comparative Genomics of Spacecraft Associated Microbes.</title>
        <authorList>
            <person name="Tran M.T."/>
            <person name="Wright A."/>
            <person name="Seuylemezian A."/>
            <person name="Eisen J."/>
            <person name="Coil D."/>
        </authorList>
    </citation>
    <scope>NUCLEOTIDE SEQUENCE</scope>
    <source>
        <strain evidence="1">214.1.1</strain>
    </source>
</reference>
<dbReference type="InterPro" id="IPR007325">
    <property type="entry name" value="KFase/CYL"/>
</dbReference>
<dbReference type="EMBL" id="JAMBOL010000014">
    <property type="protein sequence ID" value="MCM3715364.1"/>
    <property type="molecule type" value="Genomic_DNA"/>
</dbReference>
<dbReference type="AlphaFoldDB" id="A0A9X2DR11"/>
<keyword evidence="2" id="KW-1185">Reference proteome</keyword>
<proteinExistence type="predicted"/>
<evidence type="ECO:0000313" key="1">
    <source>
        <dbReference type="EMBL" id="MCM3715364.1"/>
    </source>
</evidence>
<dbReference type="Pfam" id="PF04199">
    <property type="entry name" value="Cyclase"/>
    <property type="match status" value="1"/>
</dbReference>
<dbReference type="GO" id="GO:0004061">
    <property type="term" value="F:arylformamidase activity"/>
    <property type="evidence" value="ECO:0007669"/>
    <property type="project" value="InterPro"/>
</dbReference>
<dbReference type="Gene3D" id="3.50.30.50">
    <property type="entry name" value="Putative cyclase"/>
    <property type="match status" value="1"/>
</dbReference>
<organism evidence="1 2">
    <name type="scientific">Halalkalibacter oceani</name>
    <dbReference type="NCBI Taxonomy" id="1653776"/>
    <lineage>
        <taxon>Bacteria</taxon>
        <taxon>Bacillati</taxon>
        <taxon>Bacillota</taxon>
        <taxon>Bacilli</taxon>
        <taxon>Bacillales</taxon>
        <taxon>Bacillaceae</taxon>
        <taxon>Halalkalibacter</taxon>
    </lineage>
</organism>
<dbReference type="GO" id="GO:0019441">
    <property type="term" value="P:L-tryptophan catabolic process to kynurenine"/>
    <property type="evidence" value="ECO:0007669"/>
    <property type="project" value="InterPro"/>
</dbReference>
<dbReference type="Proteomes" id="UP001139179">
    <property type="component" value="Unassembled WGS sequence"/>
</dbReference>
<dbReference type="InterPro" id="IPR037175">
    <property type="entry name" value="KFase_sf"/>
</dbReference>
<sequence>MSKTINLTLPLYPGMPVGNVWAWDAPFRQEPIVTLENNGVRIDALSFHSETGTRLMMAATIDDDAPTIGEIELDKFVNREAVVIDIPKGAEEEIVPEDIDRHVANNPDYRVGDIVLIRTGWGNNKRYEKLGDDYAIQTPHFSEAGSIRLAEVMKEKESDTVAIDVAYVGSCGWKHMKKEWVDLPQWLRPPFPSETAKIYLRNYTKDKAWPDWAASWPLHAHGYIIAALCNLDQITSKRIKLTALPLMARDCIGAPVTVVAIED</sequence>
<accession>A0A9X2DR11</accession>
<name>A0A9X2DR11_9BACI</name>
<evidence type="ECO:0000313" key="2">
    <source>
        <dbReference type="Proteomes" id="UP001139179"/>
    </source>
</evidence>
<protein>
    <submittedName>
        <fullName evidence="1">Cyclase family protein</fullName>
    </submittedName>
</protein>
<dbReference type="RefSeq" id="WP_251224117.1">
    <property type="nucleotide sequence ID" value="NZ_JAMBOL010000014.1"/>
</dbReference>
<dbReference type="SUPFAM" id="SSF102198">
    <property type="entry name" value="Putative cyclase"/>
    <property type="match status" value="1"/>
</dbReference>
<comment type="caution">
    <text evidence="1">The sequence shown here is derived from an EMBL/GenBank/DDBJ whole genome shotgun (WGS) entry which is preliminary data.</text>
</comment>